<dbReference type="SUPFAM" id="SSF81606">
    <property type="entry name" value="PP2C-like"/>
    <property type="match status" value="1"/>
</dbReference>
<sequence>MRVYGKTDVGLVRKINQDFIYYSQEPVGAFPNLFIVADGMGGHNAGDFASRYAVECFLEYIKTSKPDALIRMVDEGVKYANRKLIEKAAEDESLRGMGTTMVVAYIEEDQLFVGNIGDSRLYLLDKEINQVTEDHSFVATLVRAGELTKEQARNHPDKNIITRAVGAAENAKIDFFEVDLERGDQILMCSDGLSNMVEDDMLFDIVKNTYIGDVVDELIDEAKHNGGLDNIAVIVIDPFDVEVNRC</sequence>
<dbReference type="NCBIfam" id="NF033484">
    <property type="entry name" value="Stp1_PP2C_phos"/>
    <property type="match status" value="1"/>
</dbReference>
<dbReference type="CDD" id="cd00143">
    <property type="entry name" value="PP2Cc"/>
    <property type="match status" value="1"/>
</dbReference>
<accession>A0A4R2LCE8</accession>
<reference evidence="2 3" key="1">
    <citation type="submission" date="2019-03" db="EMBL/GenBank/DDBJ databases">
        <title>Genomic Encyclopedia of Type Strains, Phase IV (KMG-IV): sequencing the most valuable type-strain genomes for metagenomic binning, comparative biology and taxonomic classification.</title>
        <authorList>
            <person name="Goeker M."/>
        </authorList>
    </citation>
    <scope>NUCLEOTIDE SEQUENCE [LARGE SCALE GENOMIC DNA]</scope>
    <source>
        <strain evidence="2 3">DSM 28559</strain>
    </source>
</reference>
<dbReference type="InterPro" id="IPR036457">
    <property type="entry name" value="PPM-type-like_dom_sf"/>
</dbReference>
<dbReference type="SMART" id="SM00332">
    <property type="entry name" value="PP2Cc"/>
    <property type="match status" value="1"/>
</dbReference>
<protein>
    <submittedName>
        <fullName evidence="2">Serine/threonine protein phosphatase PrpC</fullName>
    </submittedName>
</protein>
<dbReference type="InterPro" id="IPR015655">
    <property type="entry name" value="PP2C"/>
</dbReference>
<evidence type="ECO:0000313" key="2">
    <source>
        <dbReference type="EMBL" id="TCO85396.1"/>
    </source>
</evidence>
<dbReference type="PROSITE" id="PS51746">
    <property type="entry name" value="PPM_2"/>
    <property type="match status" value="1"/>
</dbReference>
<dbReference type="PANTHER" id="PTHR47992">
    <property type="entry name" value="PROTEIN PHOSPHATASE"/>
    <property type="match status" value="1"/>
</dbReference>
<dbReference type="RefSeq" id="WP_132089618.1">
    <property type="nucleotide sequence ID" value="NZ_JANKAQ010000003.1"/>
</dbReference>
<dbReference type="Proteomes" id="UP000295711">
    <property type="component" value="Unassembled WGS sequence"/>
</dbReference>
<dbReference type="OrthoDB" id="9801841at2"/>
<proteinExistence type="predicted"/>
<comment type="caution">
    <text evidence="2">The sequence shown here is derived from an EMBL/GenBank/DDBJ whole genome shotgun (WGS) entry which is preliminary data.</text>
</comment>
<dbReference type="Pfam" id="PF13672">
    <property type="entry name" value="PP2C_2"/>
    <property type="match status" value="1"/>
</dbReference>
<evidence type="ECO:0000313" key="3">
    <source>
        <dbReference type="Proteomes" id="UP000295711"/>
    </source>
</evidence>
<organism evidence="2 3">
    <name type="scientific">Frisingicoccus caecimuris</name>
    <dbReference type="NCBI Taxonomy" id="1796636"/>
    <lineage>
        <taxon>Bacteria</taxon>
        <taxon>Bacillati</taxon>
        <taxon>Bacillota</taxon>
        <taxon>Clostridia</taxon>
        <taxon>Lachnospirales</taxon>
        <taxon>Lachnospiraceae</taxon>
        <taxon>Frisingicoccus</taxon>
    </lineage>
</organism>
<feature type="domain" description="PPM-type phosphatase" evidence="1">
    <location>
        <begin position="1"/>
        <end position="238"/>
    </location>
</feature>
<keyword evidence="3" id="KW-1185">Reference proteome</keyword>
<dbReference type="AlphaFoldDB" id="A0A4R2LCE8"/>
<dbReference type="GO" id="GO:0004722">
    <property type="term" value="F:protein serine/threonine phosphatase activity"/>
    <property type="evidence" value="ECO:0007669"/>
    <property type="project" value="InterPro"/>
</dbReference>
<dbReference type="Gene3D" id="3.60.40.10">
    <property type="entry name" value="PPM-type phosphatase domain"/>
    <property type="match status" value="1"/>
</dbReference>
<name>A0A4R2LCE8_9FIRM</name>
<dbReference type="EMBL" id="SLXA01000003">
    <property type="protein sequence ID" value="TCO85396.1"/>
    <property type="molecule type" value="Genomic_DNA"/>
</dbReference>
<dbReference type="SMART" id="SM00331">
    <property type="entry name" value="PP2C_SIG"/>
    <property type="match status" value="1"/>
</dbReference>
<dbReference type="InterPro" id="IPR001932">
    <property type="entry name" value="PPM-type_phosphatase-like_dom"/>
</dbReference>
<evidence type="ECO:0000259" key="1">
    <source>
        <dbReference type="PROSITE" id="PS51746"/>
    </source>
</evidence>
<gene>
    <name evidence="2" type="ORF">EV212_103117</name>
</gene>